<protein>
    <submittedName>
        <fullName evidence="2">Uncharacterized protein</fullName>
    </submittedName>
</protein>
<reference evidence="2" key="2">
    <citation type="submission" date="2023-01" db="EMBL/GenBank/DDBJ databases">
        <authorList>
            <person name="Petersen C."/>
        </authorList>
    </citation>
    <scope>NUCLEOTIDE SEQUENCE</scope>
    <source>
        <strain evidence="2">IBT 17514</strain>
    </source>
</reference>
<evidence type="ECO:0000313" key="2">
    <source>
        <dbReference type="EMBL" id="KAJ5727828.1"/>
    </source>
</evidence>
<name>A0AAD6MWS0_9EURO</name>
<evidence type="ECO:0000313" key="3">
    <source>
        <dbReference type="Proteomes" id="UP001215712"/>
    </source>
</evidence>
<sequence length="113" mass="13015">MSQSHQRSSPTRNGHSHSVVSEEPWKVDTPFGPPEFPRSFPNGGIRRLRNTLSKLSPSAMAEKDMLRKKNQYKIPLTHRNVDTFVTHQVCNEACRPNQRTPELQVVEWLEHVS</sequence>
<accession>A0AAD6MWS0</accession>
<comment type="caution">
    <text evidence="2">The sequence shown here is derived from an EMBL/GenBank/DDBJ whole genome shotgun (WGS) entry which is preliminary data.</text>
</comment>
<keyword evidence="3" id="KW-1185">Reference proteome</keyword>
<reference evidence="2" key="1">
    <citation type="journal article" date="2023" name="IMA Fungus">
        <title>Comparative genomic study of the Penicillium genus elucidates a diverse pangenome and 15 lateral gene transfer events.</title>
        <authorList>
            <person name="Petersen C."/>
            <person name="Sorensen T."/>
            <person name="Nielsen M.R."/>
            <person name="Sondergaard T.E."/>
            <person name="Sorensen J.L."/>
            <person name="Fitzpatrick D.A."/>
            <person name="Frisvad J.C."/>
            <person name="Nielsen K.L."/>
        </authorList>
    </citation>
    <scope>NUCLEOTIDE SEQUENCE</scope>
    <source>
        <strain evidence="2">IBT 17514</strain>
    </source>
</reference>
<feature type="compositionally biased region" description="Polar residues" evidence="1">
    <location>
        <begin position="1"/>
        <end position="19"/>
    </location>
</feature>
<gene>
    <name evidence="2" type="ORF">N7493_005648</name>
</gene>
<dbReference type="EMBL" id="JAQJAN010000006">
    <property type="protein sequence ID" value="KAJ5727828.1"/>
    <property type="molecule type" value="Genomic_DNA"/>
</dbReference>
<dbReference type="Proteomes" id="UP001215712">
    <property type="component" value="Unassembled WGS sequence"/>
</dbReference>
<proteinExistence type="predicted"/>
<evidence type="ECO:0000256" key="1">
    <source>
        <dbReference type="SAM" id="MobiDB-lite"/>
    </source>
</evidence>
<feature type="region of interest" description="Disordered" evidence="1">
    <location>
        <begin position="1"/>
        <end position="45"/>
    </location>
</feature>
<organism evidence="2 3">
    <name type="scientific">Penicillium malachiteum</name>
    <dbReference type="NCBI Taxonomy" id="1324776"/>
    <lineage>
        <taxon>Eukaryota</taxon>
        <taxon>Fungi</taxon>
        <taxon>Dikarya</taxon>
        <taxon>Ascomycota</taxon>
        <taxon>Pezizomycotina</taxon>
        <taxon>Eurotiomycetes</taxon>
        <taxon>Eurotiomycetidae</taxon>
        <taxon>Eurotiales</taxon>
        <taxon>Aspergillaceae</taxon>
        <taxon>Penicillium</taxon>
    </lineage>
</organism>
<dbReference type="AlphaFoldDB" id="A0AAD6MWS0"/>